<accession>A0A7W9S356</accession>
<dbReference type="EMBL" id="JACHEU010000001">
    <property type="protein sequence ID" value="MBB6013242.1"/>
    <property type="molecule type" value="Genomic_DNA"/>
</dbReference>
<evidence type="ECO:0000313" key="2">
    <source>
        <dbReference type="Proteomes" id="UP000533306"/>
    </source>
</evidence>
<dbReference type="AlphaFoldDB" id="A0A7W9S356"/>
<dbReference type="RefSeq" id="WP_183830836.1">
    <property type="nucleotide sequence ID" value="NZ_JACHEU010000001.1"/>
</dbReference>
<keyword evidence="2" id="KW-1185">Reference proteome</keyword>
<name>A0A7W9S356_9HYPH</name>
<sequence>MRIDGNTGPGTYVGREAVANARSSSEQMGSAVQAARQTALSALTNERFGLMLERISDPRSSEALMLMSQSASQASDASVFSSYAEFGD</sequence>
<dbReference type="Proteomes" id="UP000533306">
    <property type="component" value="Unassembled WGS sequence"/>
</dbReference>
<protein>
    <submittedName>
        <fullName evidence="1">Uncharacterized protein</fullName>
    </submittedName>
</protein>
<reference evidence="1 2" key="1">
    <citation type="submission" date="2020-08" db="EMBL/GenBank/DDBJ databases">
        <title>Genomic Encyclopedia of Type Strains, Phase IV (KMG-IV): sequencing the most valuable type-strain genomes for metagenomic binning, comparative biology and taxonomic classification.</title>
        <authorList>
            <person name="Goeker M."/>
        </authorList>
    </citation>
    <scope>NUCLEOTIDE SEQUENCE [LARGE SCALE GENOMIC DNA]</scope>
    <source>
        <strain evidence="1 2">DSM 11099</strain>
    </source>
</reference>
<evidence type="ECO:0000313" key="1">
    <source>
        <dbReference type="EMBL" id="MBB6013242.1"/>
    </source>
</evidence>
<comment type="caution">
    <text evidence="1">The sequence shown here is derived from an EMBL/GenBank/DDBJ whole genome shotgun (WGS) entry which is preliminary data.</text>
</comment>
<gene>
    <name evidence="1" type="ORF">HNR59_002587</name>
</gene>
<organism evidence="1 2">
    <name type="scientific">Aquamicrobium lusatiense</name>
    <dbReference type="NCBI Taxonomy" id="89772"/>
    <lineage>
        <taxon>Bacteria</taxon>
        <taxon>Pseudomonadati</taxon>
        <taxon>Pseudomonadota</taxon>
        <taxon>Alphaproteobacteria</taxon>
        <taxon>Hyphomicrobiales</taxon>
        <taxon>Phyllobacteriaceae</taxon>
        <taxon>Aquamicrobium</taxon>
    </lineage>
</organism>
<proteinExistence type="predicted"/>